<organism evidence="2 3">
    <name type="scientific">Austropuccinia psidii MF-1</name>
    <dbReference type="NCBI Taxonomy" id="1389203"/>
    <lineage>
        <taxon>Eukaryota</taxon>
        <taxon>Fungi</taxon>
        <taxon>Dikarya</taxon>
        <taxon>Basidiomycota</taxon>
        <taxon>Pucciniomycotina</taxon>
        <taxon>Pucciniomycetes</taxon>
        <taxon>Pucciniales</taxon>
        <taxon>Sphaerophragmiaceae</taxon>
        <taxon>Austropuccinia</taxon>
    </lineage>
</organism>
<feature type="compositionally biased region" description="Polar residues" evidence="1">
    <location>
        <begin position="85"/>
        <end position="99"/>
    </location>
</feature>
<sequence length="108" mass="12047">MSTFHYSSMRICMCQHSSPEGYRQVVAFKPFQYKQNIKKLKSAISPKSLPNISTSASGSKCPHILLDHIYPADYSQLTQSTFSTPLGLTSTPHNPFSGNPNPPTDHYK</sequence>
<proteinExistence type="predicted"/>
<reference evidence="2" key="1">
    <citation type="submission" date="2021-03" db="EMBL/GenBank/DDBJ databases">
        <title>Draft genome sequence of rust myrtle Austropuccinia psidii MF-1, a brazilian biotype.</title>
        <authorList>
            <person name="Quecine M.C."/>
            <person name="Pachon D.M.R."/>
            <person name="Bonatelli M.L."/>
            <person name="Correr F.H."/>
            <person name="Franceschini L.M."/>
            <person name="Leite T.F."/>
            <person name="Margarido G.R.A."/>
            <person name="Almeida C.A."/>
            <person name="Ferrarezi J.A."/>
            <person name="Labate C.A."/>
        </authorList>
    </citation>
    <scope>NUCLEOTIDE SEQUENCE</scope>
    <source>
        <strain evidence="2">MF-1</strain>
    </source>
</reference>
<evidence type="ECO:0000313" key="2">
    <source>
        <dbReference type="EMBL" id="MBW0574629.1"/>
    </source>
</evidence>
<dbReference type="AlphaFoldDB" id="A0A9Q3K7M6"/>
<evidence type="ECO:0000256" key="1">
    <source>
        <dbReference type="SAM" id="MobiDB-lite"/>
    </source>
</evidence>
<feature type="region of interest" description="Disordered" evidence="1">
    <location>
        <begin position="85"/>
        <end position="108"/>
    </location>
</feature>
<dbReference type="Proteomes" id="UP000765509">
    <property type="component" value="Unassembled WGS sequence"/>
</dbReference>
<accession>A0A9Q3K7M6</accession>
<gene>
    <name evidence="2" type="ORF">O181_114344</name>
</gene>
<name>A0A9Q3K7M6_9BASI</name>
<dbReference type="EMBL" id="AVOT02094575">
    <property type="protein sequence ID" value="MBW0574629.1"/>
    <property type="molecule type" value="Genomic_DNA"/>
</dbReference>
<evidence type="ECO:0000313" key="3">
    <source>
        <dbReference type="Proteomes" id="UP000765509"/>
    </source>
</evidence>
<comment type="caution">
    <text evidence="2">The sequence shown here is derived from an EMBL/GenBank/DDBJ whole genome shotgun (WGS) entry which is preliminary data.</text>
</comment>
<protein>
    <submittedName>
        <fullName evidence="2">Uncharacterized protein</fullName>
    </submittedName>
</protein>
<keyword evidence="3" id="KW-1185">Reference proteome</keyword>